<protein>
    <recommendedName>
        <fullName evidence="4">T9SS type A sorting domain-containing protein</fullName>
    </recommendedName>
</protein>
<sequence>MKNSSLIWFSACLFFGLLAFKPQTVWAQSASQGNVYISGGQEMAILGLSHYFENSSNGDLPGMIQTQRSAPQGYVSFFGSAEALRQTDAAHVDGYVKKYGNTAFSFPVGDGTVLRQLSISAPTNANDAYAVAWLPGDPSSVGDPSDGGALHSILAVGDSLASVSPAGQWDWLALSGTGEGLSITVSIPDMTGFAEATDLRLAGWDGGQWVALGTTGATGLAAGSTLTGTMMAGISAIGIGQQANSPPLPVRLSSFVLRKEGESKSLLAWSTATEQDNDFFTVERSGDGRNYHPIGQIDGAGTSQAAHYYSYLDHLPLAGWNYYRLLQTDYDGAREVISEGRLWFSGQLPQVFKAWRSGDGQLTVQFRGEAGAAPREVQLVALTGQVLQSWSWDAAPGLQQQTFSPGRLPRSTYLLRMIMDGQGAACQKLMW</sequence>
<gene>
    <name evidence="2" type="ORF">FRY97_08595</name>
</gene>
<comment type="caution">
    <text evidence="2">The sequence shown here is derived from an EMBL/GenBank/DDBJ whole genome shotgun (WGS) entry which is preliminary data.</text>
</comment>
<dbReference type="OrthoDB" id="863479at2"/>
<evidence type="ECO:0000313" key="2">
    <source>
        <dbReference type="EMBL" id="TXB63574.1"/>
    </source>
</evidence>
<reference evidence="2 3" key="1">
    <citation type="submission" date="2019-08" db="EMBL/GenBank/DDBJ databases">
        <title>Genome of Phaeodactylibacter luteus.</title>
        <authorList>
            <person name="Bowman J.P."/>
        </authorList>
    </citation>
    <scope>NUCLEOTIDE SEQUENCE [LARGE SCALE GENOMIC DNA]</scope>
    <source>
        <strain evidence="2 3">KCTC 42180</strain>
    </source>
</reference>
<evidence type="ECO:0008006" key="4">
    <source>
        <dbReference type="Google" id="ProtNLM"/>
    </source>
</evidence>
<evidence type="ECO:0000256" key="1">
    <source>
        <dbReference type="SAM" id="SignalP"/>
    </source>
</evidence>
<proteinExistence type="predicted"/>
<evidence type="ECO:0000313" key="3">
    <source>
        <dbReference type="Proteomes" id="UP000321580"/>
    </source>
</evidence>
<dbReference type="Proteomes" id="UP000321580">
    <property type="component" value="Unassembled WGS sequence"/>
</dbReference>
<name>A0A5C6RNM0_9BACT</name>
<dbReference type="AlphaFoldDB" id="A0A5C6RNM0"/>
<dbReference type="EMBL" id="VOOR01000014">
    <property type="protein sequence ID" value="TXB63574.1"/>
    <property type="molecule type" value="Genomic_DNA"/>
</dbReference>
<keyword evidence="1" id="KW-0732">Signal</keyword>
<keyword evidence="3" id="KW-1185">Reference proteome</keyword>
<feature type="chain" id="PRO_5022814340" description="T9SS type A sorting domain-containing protein" evidence="1">
    <location>
        <begin position="28"/>
        <end position="431"/>
    </location>
</feature>
<dbReference type="RefSeq" id="WP_147167044.1">
    <property type="nucleotide sequence ID" value="NZ_VOOR01000014.1"/>
</dbReference>
<feature type="signal peptide" evidence="1">
    <location>
        <begin position="1"/>
        <end position="27"/>
    </location>
</feature>
<accession>A0A5C6RNM0</accession>
<organism evidence="2 3">
    <name type="scientific">Phaeodactylibacter luteus</name>
    <dbReference type="NCBI Taxonomy" id="1564516"/>
    <lineage>
        <taxon>Bacteria</taxon>
        <taxon>Pseudomonadati</taxon>
        <taxon>Bacteroidota</taxon>
        <taxon>Saprospiria</taxon>
        <taxon>Saprospirales</taxon>
        <taxon>Haliscomenobacteraceae</taxon>
        <taxon>Phaeodactylibacter</taxon>
    </lineage>
</organism>